<name>A0A9W9R013_PENBR</name>
<feature type="compositionally biased region" description="Basic and acidic residues" evidence="1">
    <location>
        <begin position="430"/>
        <end position="447"/>
    </location>
</feature>
<feature type="compositionally biased region" description="Polar residues" evidence="1">
    <location>
        <begin position="554"/>
        <end position="563"/>
    </location>
</feature>
<evidence type="ECO:0000313" key="3">
    <source>
        <dbReference type="Proteomes" id="UP001148299"/>
    </source>
</evidence>
<feature type="compositionally biased region" description="Polar residues" evidence="1">
    <location>
        <begin position="518"/>
        <end position="544"/>
    </location>
</feature>
<reference evidence="2" key="1">
    <citation type="submission" date="2022-12" db="EMBL/GenBank/DDBJ databases">
        <authorList>
            <person name="Petersen C."/>
        </authorList>
    </citation>
    <scope>NUCLEOTIDE SEQUENCE</scope>
    <source>
        <strain evidence="2">IBT 35675</strain>
    </source>
</reference>
<dbReference type="AlphaFoldDB" id="A0A9W9R013"/>
<evidence type="ECO:0000313" key="2">
    <source>
        <dbReference type="EMBL" id="KAJ5349979.1"/>
    </source>
</evidence>
<feature type="compositionally biased region" description="Basic and acidic residues" evidence="1">
    <location>
        <begin position="346"/>
        <end position="356"/>
    </location>
</feature>
<accession>A0A9W9R013</accession>
<feature type="region of interest" description="Disordered" evidence="1">
    <location>
        <begin position="495"/>
        <end position="659"/>
    </location>
</feature>
<feature type="region of interest" description="Disordered" evidence="1">
    <location>
        <begin position="334"/>
        <end position="447"/>
    </location>
</feature>
<reference evidence="2" key="2">
    <citation type="journal article" date="2023" name="IMA Fungus">
        <title>Comparative genomic study of the Penicillium genus elucidates a diverse pangenome and 15 lateral gene transfer events.</title>
        <authorList>
            <person name="Petersen C."/>
            <person name="Sorensen T."/>
            <person name="Nielsen M.R."/>
            <person name="Sondergaard T.E."/>
            <person name="Sorensen J.L."/>
            <person name="Fitzpatrick D.A."/>
            <person name="Frisvad J.C."/>
            <person name="Nielsen K.L."/>
        </authorList>
    </citation>
    <scope>NUCLEOTIDE SEQUENCE</scope>
    <source>
        <strain evidence="2">IBT 35675</strain>
    </source>
</reference>
<feature type="compositionally biased region" description="Polar residues" evidence="1">
    <location>
        <begin position="334"/>
        <end position="345"/>
    </location>
</feature>
<protein>
    <submittedName>
        <fullName evidence="2">Uncharacterized protein</fullName>
    </submittedName>
</protein>
<feature type="compositionally biased region" description="Polar residues" evidence="1">
    <location>
        <begin position="500"/>
        <end position="511"/>
    </location>
</feature>
<feature type="compositionally biased region" description="Polar residues" evidence="1">
    <location>
        <begin position="303"/>
        <end position="322"/>
    </location>
</feature>
<gene>
    <name evidence="2" type="ORF">N7541_007706</name>
</gene>
<feature type="region of interest" description="Disordered" evidence="1">
    <location>
        <begin position="302"/>
        <end position="322"/>
    </location>
</feature>
<comment type="caution">
    <text evidence="2">The sequence shown here is derived from an EMBL/GenBank/DDBJ whole genome shotgun (WGS) entry which is preliminary data.</text>
</comment>
<keyword evidence="3" id="KW-1185">Reference proteome</keyword>
<sequence length="659" mass="71604">MPSTMANRQRFVNWGAYRKGVFSTLPRFDALPHGGLELVNSYQAVLDRNETFTQYFSDKHLESYGIEASLREEFGVGPPCLSDPENPADESAGIISWTTIFRSGDFIEQPDGRYLCHVHGKIVELDERIYRTIMISRRAFPPSSQAWPIHSDVDRELELSMAIEADVVNELNSQIKYVERLHRLQLAMKKRRRGLQRIQDPETVKLEPETESPRPLKAMFTVSTPRPVTSGESHTTRARSSSESSVSSGGDIPSAAAATAEDSAQAKLDNTALSGAAHSKGKGKYAAPTNSEQEVIHIHDDTSSPLTSLGSAMDPSPSSQFLPVNQSQLKVARNLSTPGPSTTPKRSFDAYSHGDSHPSSGKRQKSAAPSSSKVAGPSSHGQQMPMWNVRFPDSPYQTPPSAKRTAEPEVAPPQKRQKQTTPAQKKSGTRKPEQKKRERHNFTDFEKEHGPPWIRAAMNRGLGGAELQKAYFQHFGTHHHATTLKAFLDRMEAKAKANPAASTNPNSTPKGTTEAPIQPTTELSTNATTELPTKPATNLTTQPNAEEGGRPITAQKSKATSVGSPMALQGRIDSPTQGTPGTSPSLQGNITPSYVSPYTQLGPSKQTPVKPALIQSDVSQSGNRASEQPKASPMKNSEDIRSSSAAISKSPMKNGLPKV</sequence>
<dbReference type="Proteomes" id="UP001148299">
    <property type="component" value="Unassembled WGS sequence"/>
</dbReference>
<feature type="compositionally biased region" description="Polar residues" evidence="1">
    <location>
        <begin position="221"/>
        <end position="233"/>
    </location>
</feature>
<feature type="compositionally biased region" description="Polar residues" evidence="1">
    <location>
        <begin position="616"/>
        <end position="626"/>
    </location>
</feature>
<feature type="region of interest" description="Disordered" evidence="1">
    <location>
        <begin position="190"/>
        <end position="263"/>
    </location>
</feature>
<feature type="compositionally biased region" description="Basic and acidic residues" evidence="1">
    <location>
        <begin position="199"/>
        <end position="214"/>
    </location>
</feature>
<organism evidence="2 3">
    <name type="scientific">Penicillium brevicompactum</name>
    <dbReference type="NCBI Taxonomy" id="5074"/>
    <lineage>
        <taxon>Eukaryota</taxon>
        <taxon>Fungi</taxon>
        <taxon>Dikarya</taxon>
        <taxon>Ascomycota</taxon>
        <taxon>Pezizomycotina</taxon>
        <taxon>Eurotiomycetes</taxon>
        <taxon>Eurotiomycetidae</taxon>
        <taxon>Eurotiales</taxon>
        <taxon>Aspergillaceae</taxon>
        <taxon>Penicillium</taxon>
    </lineage>
</organism>
<evidence type="ECO:0000256" key="1">
    <source>
        <dbReference type="SAM" id="MobiDB-lite"/>
    </source>
</evidence>
<feature type="compositionally biased region" description="Polar residues" evidence="1">
    <location>
        <begin position="574"/>
        <end position="607"/>
    </location>
</feature>
<proteinExistence type="predicted"/>
<dbReference type="EMBL" id="JAPZBR010000006">
    <property type="protein sequence ID" value="KAJ5349979.1"/>
    <property type="molecule type" value="Genomic_DNA"/>
</dbReference>